<sequence length="62" mass="7364">MECRMSHSQRYGKHVGHIMERYLDLHLIYNVRETVDNQRAKETQLPERIASFEAKCEHIAGH</sequence>
<accession>A0A9P4UBU9</accession>
<comment type="caution">
    <text evidence="1">The sequence shown here is derived from an EMBL/GenBank/DDBJ whole genome shotgun (WGS) entry which is preliminary data.</text>
</comment>
<reference evidence="1" key="1">
    <citation type="journal article" date="2020" name="Stud. Mycol.">
        <title>101 Dothideomycetes genomes: a test case for predicting lifestyles and emergence of pathogens.</title>
        <authorList>
            <person name="Haridas S."/>
            <person name="Albert R."/>
            <person name="Binder M."/>
            <person name="Bloem J."/>
            <person name="Labutti K."/>
            <person name="Salamov A."/>
            <person name="Andreopoulos B."/>
            <person name="Baker S."/>
            <person name="Barry K."/>
            <person name="Bills G."/>
            <person name="Bluhm B."/>
            <person name="Cannon C."/>
            <person name="Castanera R."/>
            <person name="Culley D."/>
            <person name="Daum C."/>
            <person name="Ezra D."/>
            <person name="Gonzalez J."/>
            <person name="Henrissat B."/>
            <person name="Kuo A."/>
            <person name="Liang C."/>
            <person name="Lipzen A."/>
            <person name="Lutzoni F."/>
            <person name="Magnuson J."/>
            <person name="Mondo S."/>
            <person name="Nolan M."/>
            <person name="Ohm R."/>
            <person name="Pangilinan J."/>
            <person name="Park H.-J."/>
            <person name="Ramirez L."/>
            <person name="Alfaro M."/>
            <person name="Sun H."/>
            <person name="Tritt A."/>
            <person name="Yoshinaga Y."/>
            <person name="Zwiers L.-H."/>
            <person name="Turgeon B."/>
            <person name="Goodwin S."/>
            <person name="Spatafora J."/>
            <person name="Crous P."/>
            <person name="Grigoriev I."/>
        </authorList>
    </citation>
    <scope>NUCLEOTIDE SEQUENCE</scope>
    <source>
        <strain evidence="1">CBS 690.94</strain>
    </source>
</reference>
<dbReference type="Proteomes" id="UP000799764">
    <property type="component" value="Unassembled WGS sequence"/>
</dbReference>
<dbReference type="EMBL" id="MU001502">
    <property type="protein sequence ID" value="KAF2443482.1"/>
    <property type="molecule type" value="Genomic_DNA"/>
</dbReference>
<dbReference type="AlphaFoldDB" id="A0A9P4UBU9"/>
<proteinExistence type="predicted"/>
<evidence type="ECO:0000313" key="1">
    <source>
        <dbReference type="EMBL" id="KAF2443482.1"/>
    </source>
</evidence>
<keyword evidence="2" id="KW-1185">Reference proteome</keyword>
<organism evidence="1 2">
    <name type="scientific">Karstenula rhodostoma CBS 690.94</name>
    <dbReference type="NCBI Taxonomy" id="1392251"/>
    <lineage>
        <taxon>Eukaryota</taxon>
        <taxon>Fungi</taxon>
        <taxon>Dikarya</taxon>
        <taxon>Ascomycota</taxon>
        <taxon>Pezizomycotina</taxon>
        <taxon>Dothideomycetes</taxon>
        <taxon>Pleosporomycetidae</taxon>
        <taxon>Pleosporales</taxon>
        <taxon>Massarineae</taxon>
        <taxon>Didymosphaeriaceae</taxon>
        <taxon>Karstenula</taxon>
    </lineage>
</organism>
<evidence type="ECO:0000313" key="2">
    <source>
        <dbReference type="Proteomes" id="UP000799764"/>
    </source>
</evidence>
<name>A0A9P4UBU9_9PLEO</name>
<protein>
    <submittedName>
        <fullName evidence="1">Uncharacterized protein</fullName>
    </submittedName>
</protein>
<gene>
    <name evidence="1" type="ORF">P171DRAFT_38517</name>
</gene>